<dbReference type="WormBase" id="SRAE_0000066400">
    <property type="protein sequence ID" value="SRP05758"/>
    <property type="gene ID" value="WBGene00256413"/>
</dbReference>
<dbReference type="CTD" id="36373911"/>
<dbReference type="AlphaFoldDB" id="A0A090MT91"/>
<keyword evidence="2" id="KW-1185">Reference proteome</keyword>
<dbReference type="Proteomes" id="UP000035682">
    <property type="component" value="Unplaced"/>
</dbReference>
<reference evidence="2" key="1">
    <citation type="submission" date="2014-09" db="EMBL/GenBank/DDBJ databases">
        <authorList>
            <person name="Martin A.A."/>
        </authorList>
    </citation>
    <scope>NUCLEOTIDE SEQUENCE</scope>
    <source>
        <strain evidence="2">ED321</strain>
    </source>
</reference>
<dbReference type="GeneID" id="36373911"/>
<evidence type="ECO:0000313" key="1">
    <source>
        <dbReference type="EMBL" id="CEF61543.1"/>
    </source>
</evidence>
<name>A0A090MT91_STRRB</name>
<reference evidence="1" key="2">
    <citation type="submission" date="2014-09" db="EMBL/GenBank/DDBJ databases">
        <authorList>
            <person name="Aslett A.Martin."/>
        </authorList>
    </citation>
    <scope>NUCLEOTIDE SEQUENCE</scope>
    <source>
        <strain evidence="1">ED321 Heterogonic</strain>
    </source>
</reference>
<sequence>MVKITDYETKIQALKSKMCKDVCRFIMRLPVKRKSTFQALNEEIIAKFGGKIQTEANRYLIRNFKVYNNVRTFRQQCEKLEQLLDQVENMSESDKIWKLMDKVENEMIFNKLPII</sequence>
<protein>
    <submittedName>
        <fullName evidence="1 3">Uncharacterized protein</fullName>
    </submittedName>
</protein>
<organism evidence="1">
    <name type="scientific">Strongyloides ratti</name>
    <name type="common">Parasitic roundworm</name>
    <dbReference type="NCBI Taxonomy" id="34506"/>
    <lineage>
        <taxon>Eukaryota</taxon>
        <taxon>Metazoa</taxon>
        <taxon>Ecdysozoa</taxon>
        <taxon>Nematoda</taxon>
        <taxon>Chromadorea</taxon>
        <taxon>Rhabditida</taxon>
        <taxon>Tylenchina</taxon>
        <taxon>Panagrolaimomorpha</taxon>
        <taxon>Strongyloidoidea</taxon>
        <taxon>Strongyloididae</taxon>
        <taxon>Strongyloides</taxon>
    </lineage>
</organism>
<evidence type="ECO:0000313" key="4">
    <source>
        <dbReference type="WormBase" id="SRAE_0000066400"/>
    </source>
</evidence>
<dbReference type="RefSeq" id="XP_024500752.1">
    <property type="nucleotide sequence ID" value="XM_024646584.1"/>
</dbReference>
<evidence type="ECO:0000313" key="2">
    <source>
        <dbReference type="Proteomes" id="UP000035682"/>
    </source>
</evidence>
<evidence type="ECO:0000313" key="3">
    <source>
        <dbReference type="WBParaSite" id="SRAE_0000066400.1"/>
    </source>
</evidence>
<gene>
    <name evidence="1 3 4" type="ORF">SRAE_0000066400</name>
</gene>
<proteinExistence type="predicted"/>
<accession>A0A090MT91</accession>
<dbReference type="WBParaSite" id="SRAE_0000066400.1">
    <property type="protein sequence ID" value="SRAE_0000066400.1"/>
    <property type="gene ID" value="WBGene00256413"/>
</dbReference>
<dbReference type="EMBL" id="LN609411">
    <property type="protein sequence ID" value="CEF61543.1"/>
    <property type="molecule type" value="Genomic_DNA"/>
</dbReference>
<reference evidence="3" key="3">
    <citation type="submission" date="2020-12" db="UniProtKB">
        <authorList>
            <consortium name="WormBaseParasite"/>
        </authorList>
    </citation>
    <scope>IDENTIFICATION</scope>
</reference>